<feature type="region of interest" description="Disordered" evidence="4">
    <location>
        <begin position="100"/>
        <end position="126"/>
    </location>
</feature>
<dbReference type="Pfam" id="PF04082">
    <property type="entry name" value="Fungal_trans"/>
    <property type="match status" value="1"/>
</dbReference>
<dbReference type="GO" id="GO:0008270">
    <property type="term" value="F:zinc ion binding"/>
    <property type="evidence" value="ECO:0007669"/>
    <property type="project" value="InterPro"/>
</dbReference>
<evidence type="ECO:0000256" key="1">
    <source>
        <dbReference type="ARBA" id="ARBA00004123"/>
    </source>
</evidence>
<dbReference type="GO" id="GO:0003677">
    <property type="term" value="F:DNA binding"/>
    <property type="evidence" value="ECO:0007669"/>
    <property type="project" value="InterPro"/>
</dbReference>
<evidence type="ECO:0000256" key="2">
    <source>
        <dbReference type="ARBA" id="ARBA00022723"/>
    </source>
</evidence>
<name>A0A8H3EED3_9LECA</name>
<sequence>MRRPGAKSRNAELTQRLARLESLVGNIGSDPSALGKGAAVASSDSSDTNSGIIMNQVAGLKLQEQLPLVKTDGSRYLSSDFFANLTGEVDGLRQLLNEASDDEDDTGRSSSISHPSHNSETPESSSLLLFQSTAGSDLRSLHPPPAHMSVLGALYFSRVDPKFKILHRQTTLSLIFHVSRNPGSYTLGQECLLFAIYYSVITSLNDTDCLNRFGEQQGPLRMKYKTALEVAMVQANILETTEMAALQALTIYLVCSRVDDGGSRAGWTLFATAVRIAQAMEMDRDGTLLGLSAFETEMRRRMWWQLIVLDAFFTEARGTTPIIREDAFDTLPPLNINDDQLSDVAGVIGEEVVGGTEMAFSKISQGASISVLRIFALNPRSRKLQEETMAVFQAREKLAAETAETMYSKWWTICKGNPLFWDCAGVASIIICLSWLALHRSMASLRPQTLKPASREYILATAVCNMELVEAQTDPANEPFRWYTRGYVPWQPLAIILSELCVQTSGWLVDRAWALVHNVYPLVGELIADSKSGSLFRPIKKLLYKARQVRLASQFRPAVLVIEDPEWMGLYSTLWSQLTDSPGFYDLHEAVIEMIVGRPEQLQNMLANNPTPPNVEPYIFNFDTSLAESMPPDFLDETMEPIDWENWDSILQTSLTFEQPLPNADKSYWPLAP</sequence>
<dbReference type="PANTHER" id="PTHR31001:SF50">
    <property type="entry name" value="ZN(II)2CYS6 TRANSCRIPTION FACTOR (EUROFUNG)"/>
    <property type="match status" value="1"/>
</dbReference>
<evidence type="ECO:0000313" key="6">
    <source>
        <dbReference type="EMBL" id="CAF9903704.1"/>
    </source>
</evidence>
<proteinExistence type="predicted"/>
<dbReference type="AlphaFoldDB" id="A0A8H3EED3"/>
<keyword evidence="3" id="KW-0539">Nucleus</keyword>
<protein>
    <recommendedName>
        <fullName evidence="5">Xylanolytic transcriptional activator regulatory domain-containing protein</fullName>
    </recommendedName>
</protein>
<comment type="subcellular location">
    <subcellularLocation>
        <location evidence="1">Nucleus</location>
    </subcellularLocation>
</comment>
<keyword evidence="2" id="KW-0479">Metal-binding</keyword>
<dbReference type="GO" id="GO:0005634">
    <property type="term" value="C:nucleus"/>
    <property type="evidence" value="ECO:0007669"/>
    <property type="project" value="UniProtKB-SubCell"/>
</dbReference>
<comment type="caution">
    <text evidence="6">The sequence shown here is derived from an EMBL/GenBank/DDBJ whole genome shotgun (WGS) entry which is preliminary data.</text>
</comment>
<dbReference type="Proteomes" id="UP000664169">
    <property type="component" value="Unassembled WGS sequence"/>
</dbReference>
<keyword evidence="7" id="KW-1185">Reference proteome</keyword>
<feature type="domain" description="Xylanolytic transcriptional activator regulatory" evidence="5">
    <location>
        <begin position="266"/>
        <end position="339"/>
    </location>
</feature>
<accession>A0A8H3EED3</accession>
<dbReference type="PANTHER" id="PTHR31001">
    <property type="entry name" value="UNCHARACTERIZED TRANSCRIPTIONAL REGULATORY PROTEIN"/>
    <property type="match status" value="1"/>
</dbReference>
<dbReference type="SMART" id="SM00906">
    <property type="entry name" value="Fungal_trans"/>
    <property type="match status" value="1"/>
</dbReference>
<feature type="compositionally biased region" description="Low complexity" evidence="4">
    <location>
        <begin position="109"/>
        <end position="119"/>
    </location>
</feature>
<gene>
    <name evidence="6" type="ORF">GOMPHAMPRED_000505</name>
</gene>
<organism evidence="6 7">
    <name type="scientific">Gomphillus americanus</name>
    <dbReference type="NCBI Taxonomy" id="1940652"/>
    <lineage>
        <taxon>Eukaryota</taxon>
        <taxon>Fungi</taxon>
        <taxon>Dikarya</taxon>
        <taxon>Ascomycota</taxon>
        <taxon>Pezizomycotina</taxon>
        <taxon>Lecanoromycetes</taxon>
        <taxon>OSLEUM clade</taxon>
        <taxon>Ostropomycetidae</taxon>
        <taxon>Ostropales</taxon>
        <taxon>Graphidaceae</taxon>
        <taxon>Gomphilloideae</taxon>
        <taxon>Gomphillus</taxon>
    </lineage>
</organism>
<dbReference type="GO" id="GO:0006351">
    <property type="term" value="P:DNA-templated transcription"/>
    <property type="evidence" value="ECO:0007669"/>
    <property type="project" value="InterPro"/>
</dbReference>
<evidence type="ECO:0000256" key="4">
    <source>
        <dbReference type="SAM" id="MobiDB-lite"/>
    </source>
</evidence>
<evidence type="ECO:0000259" key="5">
    <source>
        <dbReference type="SMART" id="SM00906"/>
    </source>
</evidence>
<dbReference type="InterPro" id="IPR050613">
    <property type="entry name" value="Sec_Metabolite_Reg"/>
</dbReference>
<dbReference type="InterPro" id="IPR007219">
    <property type="entry name" value="XnlR_reg_dom"/>
</dbReference>
<evidence type="ECO:0000313" key="7">
    <source>
        <dbReference type="Proteomes" id="UP000664169"/>
    </source>
</evidence>
<evidence type="ECO:0000256" key="3">
    <source>
        <dbReference type="ARBA" id="ARBA00023242"/>
    </source>
</evidence>
<dbReference type="OrthoDB" id="435881at2759"/>
<dbReference type="EMBL" id="CAJPDQ010000001">
    <property type="protein sequence ID" value="CAF9903704.1"/>
    <property type="molecule type" value="Genomic_DNA"/>
</dbReference>
<dbReference type="CDD" id="cd12148">
    <property type="entry name" value="fungal_TF_MHR"/>
    <property type="match status" value="1"/>
</dbReference>
<reference evidence="6" key="1">
    <citation type="submission" date="2021-03" db="EMBL/GenBank/DDBJ databases">
        <authorList>
            <person name="Tagirdzhanova G."/>
        </authorList>
    </citation>
    <scope>NUCLEOTIDE SEQUENCE</scope>
</reference>